<keyword evidence="10" id="KW-1185">Reference proteome</keyword>
<dbReference type="PROSITE" id="PS51485">
    <property type="entry name" value="PHYTOCYANIN"/>
    <property type="match status" value="1"/>
</dbReference>
<gene>
    <name evidence="9" type="ORF">C5167_025616</name>
</gene>
<dbReference type="Pfam" id="PF00560">
    <property type="entry name" value="LRR_1"/>
    <property type="match status" value="10"/>
</dbReference>
<keyword evidence="2" id="KW-0433">Leucine-rich repeat</keyword>
<feature type="domain" description="Phytocyanin" evidence="8">
    <location>
        <begin position="725"/>
        <end position="829"/>
    </location>
</feature>
<sequence length="875" mass="96644">MKSLQGACTVLLLFTLIFSNSFDSCAQGKCLNDQKALLLQLNQSLISVYRDPDHPFIFSSKRDSWRLNTDCCSWDGIGCDSAGRVISLDLGGEYLIGGLNSSSSLFSLQNLERLNLADNHFEVTSAPIPSGLDKLGNLTYLNMSGSGFIGQIPIGISRLTSLVILHLSSSYLFDDNDNPFPKLIIKDPDLETLTRNLTGLRQLLLDSVRISERGNKWCRSLSSSLPKLQVLSLEGCELSGPLDSSLLRLQSLRVLRLSDNHISSEIPDFLGDFPNLVTFVCESCELLTRLDLDQCRFSGSIPHAISNLKQLQNLDLSLNNFTGLIPSISWLESLIHIDLSGNSLVGPIPWDWNRLLKLVYLDLDSNSLNESIPASLFTLPSLQNLNLAQNQFTGVVGEFSKGSFSQLEFLDLSENKLQGRVPVSIFEMPKLRKLLLSGNDFSDSISLDMIFHKFKNLSDLDLSGNRLSVNTTTPSADSALYPKLEYLGLSSCNLTQFPIFLKYQSQMQSLDLSNNHIHGKIPNWFGKIDNGSLRVLNLSYNFLEDPSRPLPVDSFKSMISTDFRSNRLQGKNLILPLSTNILDYSSNNLTAMIPNISSYLGETIYLSLSRNQITGEIPSSICHEATQLQVLDLSYNNLSGPIPPCLGSIEFLTVLDLRGNNFQGSVPDTFPQTCSMVALNLNGNKLEGQLPRSLTNCKMLKVLDLGNNQLAGTFPYWLKSMSQLRVLVLRSNKFHGAWGNQGANYNFSALQIIDVSSNNFSVWKFDEQKDSVLRVGREDYVNCNATKSFAEYKNGSAKVEFDQSGPFYFVSGIKGNCERGQKLVVVVMSKFHNGIAPAPSPMGSAVAPSSGSHSLKKTGSFLGALLVLALFFCDY</sequence>
<dbReference type="PANTHER" id="PTHR48065:SF5">
    <property type="entry name" value="RECEPTOR-LIKE PROTEIN CF-9 HOMOLOG"/>
    <property type="match status" value="1"/>
</dbReference>
<reference evidence="9 10" key="1">
    <citation type="journal article" date="2018" name="Science">
        <title>The opium poppy genome and morphinan production.</title>
        <authorList>
            <person name="Guo L."/>
            <person name="Winzer T."/>
            <person name="Yang X."/>
            <person name="Li Y."/>
            <person name="Ning Z."/>
            <person name="He Z."/>
            <person name="Teodor R."/>
            <person name="Lu Y."/>
            <person name="Bowser T.A."/>
            <person name="Graham I.A."/>
            <person name="Ye K."/>
        </authorList>
    </citation>
    <scope>NUCLEOTIDE SEQUENCE [LARGE SCALE GENOMIC DNA]</scope>
    <source>
        <strain evidence="10">cv. HN1</strain>
        <tissue evidence="9">Leaves</tissue>
    </source>
</reference>
<dbReference type="InterPro" id="IPR008972">
    <property type="entry name" value="Cupredoxin"/>
</dbReference>
<dbReference type="STRING" id="3469.A0A4Y7JSR4"/>
<dbReference type="AlphaFoldDB" id="A0A4Y7JSR4"/>
<dbReference type="Gene3D" id="2.60.40.420">
    <property type="entry name" value="Cupredoxins - blue copper proteins"/>
    <property type="match status" value="1"/>
</dbReference>
<evidence type="ECO:0000256" key="5">
    <source>
        <dbReference type="ARBA" id="ARBA00022989"/>
    </source>
</evidence>
<accession>A0A4Y7JSR4</accession>
<evidence type="ECO:0000256" key="3">
    <source>
        <dbReference type="ARBA" id="ARBA00022692"/>
    </source>
</evidence>
<keyword evidence="5" id="KW-1133">Transmembrane helix</keyword>
<keyword evidence="6" id="KW-0472">Membrane</keyword>
<dbReference type="Pfam" id="PF13855">
    <property type="entry name" value="LRR_8"/>
    <property type="match status" value="1"/>
</dbReference>
<dbReference type="Pfam" id="PF08263">
    <property type="entry name" value="LRRNT_2"/>
    <property type="match status" value="1"/>
</dbReference>
<dbReference type="Proteomes" id="UP000316621">
    <property type="component" value="Chromosome 5"/>
</dbReference>
<evidence type="ECO:0000256" key="1">
    <source>
        <dbReference type="ARBA" id="ARBA00004167"/>
    </source>
</evidence>
<dbReference type="InterPro" id="IPR001611">
    <property type="entry name" value="Leu-rich_rpt"/>
</dbReference>
<evidence type="ECO:0000256" key="7">
    <source>
        <dbReference type="SAM" id="SignalP"/>
    </source>
</evidence>
<keyword evidence="7" id="KW-0732">Signal</keyword>
<protein>
    <recommendedName>
        <fullName evidence="8">Phytocyanin domain-containing protein</fullName>
    </recommendedName>
</protein>
<dbReference type="GO" id="GO:0016020">
    <property type="term" value="C:membrane"/>
    <property type="evidence" value="ECO:0007669"/>
    <property type="project" value="UniProtKB-SubCell"/>
</dbReference>
<evidence type="ECO:0000256" key="4">
    <source>
        <dbReference type="ARBA" id="ARBA00022737"/>
    </source>
</evidence>
<organism evidence="9 10">
    <name type="scientific">Papaver somniferum</name>
    <name type="common">Opium poppy</name>
    <dbReference type="NCBI Taxonomy" id="3469"/>
    <lineage>
        <taxon>Eukaryota</taxon>
        <taxon>Viridiplantae</taxon>
        <taxon>Streptophyta</taxon>
        <taxon>Embryophyta</taxon>
        <taxon>Tracheophyta</taxon>
        <taxon>Spermatophyta</taxon>
        <taxon>Magnoliopsida</taxon>
        <taxon>Ranunculales</taxon>
        <taxon>Papaveraceae</taxon>
        <taxon>Papaveroideae</taxon>
        <taxon>Papaver</taxon>
    </lineage>
</organism>
<keyword evidence="3" id="KW-0812">Transmembrane</keyword>
<feature type="signal peptide" evidence="7">
    <location>
        <begin position="1"/>
        <end position="19"/>
    </location>
</feature>
<dbReference type="InterPro" id="IPR003245">
    <property type="entry name" value="Phytocyanin_dom"/>
</dbReference>
<evidence type="ECO:0000256" key="6">
    <source>
        <dbReference type="ARBA" id="ARBA00023136"/>
    </source>
</evidence>
<dbReference type="Gene3D" id="3.80.10.10">
    <property type="entry name" value="Ribonuclease Inhibitor"/>
    <property type="match status" value="5"/>
</dbReference>
<name>A0A4Y7JSR4_PAPSO</name>
<dbReference type="FunFam" id="3.80.10.10:FF:001678">
    <property type="entry name" value="Calmodulin-binding receptor kinase CaMRLK"/>
    <property type="match status" value="1"/>
</dbReference>
<dbReference type="InterPro" id="IPR003591">
    <property type="entry name" value="Leu-rich_rpt_typical-subtyp"/>
</dbReference>
<dbReference type="PANTHER" id="PTHR48065">
    <property type="entry name" value="OS10G0469600 PROTEIN"/>
    <property type="match status" value="1"/>
</dbReference>
<dbReference type="EMBL" id="CM010719">
    <property type="protein sequence ID" value="RZC63757.1"/>
    <property type="molecule type" value="Genomic_DNA"/>
</dbReference>
<keyword evidence="4" id="KW-0677">Repeat</keyword>
<dbReference type="InterPro" id="IPR013210">
    <property type="entry name" value="LRR_N_plant-typ"/>
</dbReference>
<dbReference type="SMART" id="SM00369">
    <property type="entry name" value="LRR_TYP"/>
    <property type="match status" value="8"/>
</dbReference>
<evidence type="ECO:0000259" key="8">
    <source>
        <dbReference type="PROSITE" id="PS51485"/>
    </source>
</evidence>
<dbReference type="FunFam" id="3.80.10.10:FF:000095">
    <property type="entry name" value="LRR receptor-like serine/threonine-protein kinase GSO1"/>
    <property type="match status" value="1"/>
</dbReference>
<dbReference type="InterPro" id="IPR032675">
    <property type="entry name" value="LRR_dom_sf"/>
</dbReference>
<comment type="subcellular location">
    <subcellularLocation>
        <location evidence="1">Membrane</location>
        <topology evidence="1">Single-pass membrane protein</topology>
    </subcellularLocation>
</comment>
<evidence type="ECO:0000256" key="2">
    <source>
        <dbReference type="ARBA" id="ARBA00022614"/>
    </source>
</evidence>
<dbReference type="OMA" id="WIWRAGA"/>
<proteinExistence type="predicted"/>
<dbReference type="Pfam" id="PF02298">
    <property type="entry name" value="Cu_bind_like"/>
    <property type="match status" value="1"/>
</dbReference>
<dbReference type="Gramene" id="RZC63757">
    <property type="protein sequence ID" value="RZC63757"/>
    <property type="gene ID" value="C5167_025616"/>
</dbReference>
<dbReference type="SUPFAM" id="SSF52058">
    <property type="entry name" value="L domain-like"/>
    <property type="match status" value="3"/>
</dbReference>
<evidence type="ECO:0000313" key="10">
    <source>
        <dbReference type="Proteomes" id="UP000316621"/>
    </source>
</evidence>
<feature type="chain" id="PRO_5021284306" description="Phytocyanin domain-containing protein" evidence="7">
    <location>
        <begin position="20"/>
        <end position="875"/>
    </location>
</feature>
<dbReference type="SUPFAM" id="SSF49503">
    <property type="entry name" value="Cupredoxins"/>
    <property type="match status" value="1"/>
</dbReference>
<dbReference type="GO" id="GO:0009055">
    <property type="term" value="F:electron transfer activity"/>
    <property type="evidence" value="ECO:0007669"/>
    <property type="project" value="InterPro"/>
</dbReference>
<evidence type="ECO:0000313" key="9">
    <source>
        <dbReference type="EMBL" id="RZC63757.1"/>
    </source>
</evidence>